<reference evidence="1 2" key="1">
    <citation type="journal article" date="2019" name="Nat. Med.">
        <title>Preventing dysbiosis of the neonatal mouse intestinal microbiome protects against late-onset sepsis.</title>
        <authorList>
            <person name="Singer J.R."/>
            <person name="Blosser E.G."/>
            <person name="Zindl C.L."/>
            <person name="Silberger D.J."/>
            <person name="Conlan S."/>
            <person name="Laufer V.A."/>
            <person name="DiToro D."/>
            <person name="Deming C."/>
            <person name="Kumar R."/>
            <person name="Morrow C.D."/>
            <person name="Segre J.A."/>
            <person name="Gray M.J."/>
            <person name="Randolph D.A."/>
            <person name="Weaver C.T."/>
        </authorList>
    </citation>
    <scope>NUCLEOTIDE SEQUENCE [LARGE SCALE GENOMIC DNA]</scope>
    <source>
        <strain evidence="1 2">V10</strain>
    </source>
</reference>
<proteinExistence type="predicted"/>
<dbReference type="InterPro" id="IPR027417">
    <property type="entry name" value="P-loop_NTPase"/>
</dbReference>
<dbReference type="Gene3D" id="3.40.50.300">
    <property type="entry name" value="P-loop containing nucleotide triphosphate hydrolases"/>
    <property type="match status" value="1"/>
</dbReference>
<dbReference type="EMBL" id="CP040852">
    <property type="protein sequence ID" value="QIA90172.1"/>
    <property type="molecule type" value="Genomic_DNA"/>
</dbReference>
<evidence type="ECO:0000313" key="2">
    <source>
        <dbReference type="Proteomes" id="UP000463931"/>
    </source>
</evidence>
<dbReference type="RefSeq" id="WP_163591858.1">
    <property type="nucleotide sequence ID" value="NZ_CP040852.1"/>
</dbReference>
<gene>
    <name evidence="1" type="ORF">FEE40_08445</name>
</gene>
<dbReference type="NCBIfam" id="TIGR01547">
    <property type="entry name" value="phage_term_2"/>
    <property type="match status" value="1"/>
</dbReference>
<organism evidence="1 2">
    <name type="scientific">Ligilactobacillus murinus</name>
    <dbReference type="NCBI Taxonomy" id="1622"/>
    <lineage>
        <taxon>Bacteria</taxon>
        <taxon>Bacillati</taxon>
        <taxon>Bacillota</taxon>
        <taxon>Bacilli</taxon>
        <taxon>Lactobacillales</taxon>
        <taxon>Lactobacillaceae</taxon>
        <taxon>Ligilactobacillus</taxon>
    </lineage>
</organism>
<accession>A0AAE7BQD4</accession>
<dbReference type="InterPro" id="IPR006437">
    <property type="entry name" value="Phage_terminase_lsu"/>
</dbReference>
<name>A0AAE7BQD4_9LACO</name>
<dbReference type="AlphaFoldDB" id="A0AAE7BQD4"/>
<evidence type="ECO:0000313" key="1">
    <source>
        <dbReference type="EMBL" id="QIA90172.1"/>
    </source>
</evidence>
<protein>
    <submittedName>
        <fullName evidence="1">PBSX family phage terminase large subunit</fullName>
    </submittedName>
</protein>
<dbReference type="Proteomes" id="UP000463931">
    <property type="component" value="Chromosome"/>
</dbReference>
<dbReference type="Pfam" id="PF03237">
    <property type="entry name" value="Terminase_6N"/>
    <property type="match status" value="1"/>
</dbReference>
<dbReference type="Gene3D" id="3.30.420.280">
    <property type="match status" value="1"/>
</dbReference>
<sequence>MKTKSKLNVKFTFKPFSKKQLQVLFWWQSPQYKDKFAIIADGSVRAGKTVIMSFSYVRWAMMNFDGVNFGMAGKTIGSLRRNVIRDLKRMLISEHYHVKDNQSENMLTVSKNGKTNYFFLFGGTNEASQDLVQGITLGGFFFDEVALMPESFVAQATSRLSVEGSKAWFNCNPDSPYHWFKLQWIDQLAKKNAIRIHFLMKDNPSLSEETLRRYDSMYSGVFYLRYILGQWAMADGLVYDNFDREKMVVDIPKEPVWEKQWISIDYGTQNATVFKLWSLFKGTWYNNAEYYYSGRETGRQKTDEQYIDDLEDFFFEHDLSRKNVKLIVDPSAASFKKALRNRGFGVVNANNNVLDGVRFMMTQMNLGKMKWTEASQHTLKEFGSYMWDKKAADRGEDAVVKEHDHCLDADRYFAMKVLYTKKRKNIKLRKEGI</sequence>